<dbReference type="Pfam" id="PF00248">
    <property type="entry name" value="Aldo_ket_red"/>
    <property type="match status" value="1"/>
</dbReference>
<keyword evidence="2" id="KW-0521">NADP</keyword>
<keyword evidence="3" id="KW-0560">Oxidoreductase</keyword>
<sequence length="328" mass="36496">MSVAPVSTTTFKLNNGQSMPAVGLGTWQGRPGTDDEQALEDCIVHALQTGYRLIDTAQSYGVEPVVGRAIRKSGVPRSEITLVTKFWSDWHHNPAEALRVSLQNLELDYVDVFLMHWPWATTPAPECKPLRINESPTFSETWAMMEELVGPTCRAIGVSNFTQKTLDTLLATAKIVPVVNQVELHAFNPNLNLVPYCESKNIHVMSWSTLGGSREGANNDILTHPLFADIAKAHGCSTGVVSLSWAVQRGTTVIPKSSSKSRIEENIRLVTLTDDEMERINNAHKTIRSYRIANDISSFWVEMDGKRTLQGWTNVDFGWEDENGTWLS</sequence>
<evidence type="ECO:0000313" key="8">
    <source>
        <dbReference type="EMBL" id="PKS08624.1"/>
    </source>
</evidence>
<accession>A0A2N3N8A8</accession>
<dbReference type="OrthoDB" id="5945798at2759"/>
<protein>
    <recommendedName>
        <fullName evidence="7">NADP-dependent oxidoreductase domain-containing protein</fullName>
    </recommendedName>
</protein>
<feature type="domain" description="NADP-dependent oxidoreductase" evidence="7">
    <location>
        <begin position="22"/>
        <end position="283"/>
    </location>
</feature>
<name>A0A2N3N8A8_9PEZI</name>
<organism evidence="8 9">
    <name type="scientific">Lomentospora prolificans</name>
    <dbReference type="NCBI Taxonomy" id="41688"/>
    <lineage>
        <taxon>Eukaryota</taxon>
        <taxon>Fungi</taxon>
        <taxon>Dikarya</taxon>
        <taxon>Ascomycota</taxon>
        <taxon>Pezizomycotina</taxon>
        <taxon>Sordariomycetes</taxon>
        <taxon>Hypocreomycetidae</taxon>
        <taxon>Microascales</taxon>
        <taxon>Microascaceae</taxon>
        <taxon>Lomentospora</taxon>
    </lineage>
</organism>
<evidence type="ECO:0000256" key="4">
    <source>
        <dbReference type="PIRSR" id="PIRSR000097-1"/>
    </source>
</evidence>
<dbReference type="CDD" id="cd19071">
    <property type="entry name" value="AKR_AKR1-5-like"/>
    <property type="match status" value="1"/>
</dbReference>
<evidence type="ECO:0000313" key="9">
    <source>
        <dbReference type="Proteomes" id="UP000233524"/>
    </source>
</evidence>
<feature type="binding site" evidence="5">
    <location>
        <position position="116"/>
    </location>
    <ligand>
        <name>substrate</name>
    </ligand>
</feature>
<evidence type="ECO:0000256" key="3">
    <source>
        <dbReference type="ARBA" id="ARBA00023002"/>
    </source>
</evidence>
<dbReference type="PROSITE" id="PS00798">
    <property type="entry name" value="ALDOKETO_REDUCTASE_1"/>
    <property type="match status" value="1"/>
</dbReference>
<dbReference type="InterPro" id="IPR020471">
    <property type="entry name" value="AKR"/>
</dbReference>
<dbReference type="GO" id="GO:0016616">
    <property type="term" value="F:oxidoreductase activity, acting on the CH-OH group of donors, NAD or NADP as acceptor"/>
    <property type="evidence" value="ECO:0007669"/>
    <property type="project" value="UniProtKB-ARBA"/>
</dbReference>
<keyword evidence="9" id="KW-1185">Reference proteome</keyword>
<dbReference type="SUPFAM" id="SSF51430">
    <property type="entry name" value="NAD(P)-linked oxidoreductase"/>
    <property type="match status" value="1"/>
</dbReference>
<dbReference type="PROSITE" id="PS00062">
    <property type="entry name" value="ALDOKETO_REDUCTASE_2"/>
    <property type="match status" value="1"/>
</dbReference>
<dbReference type="PIRSF" id="PIRSF000097">
    <property type="entry name" value="AKR"/>
    <property type="match status" value="1"/>
</dbReference>
<gene>
    <name evidence="8" type="ORF">jhhlp_005011</name>
</gene>
<dbReference type="PANTHER" id="PTHR43827">
    <property type="entry name" value="2,5-DIKETO-D-GLUCONIC ACID REDUCTASE"/>
    <property type="match status" value="1"/>
</dbReference>
<comment type="similarity">
    <text evidence="1">Belongs to the aldo/keto reductase family.</text>
</comment>
<proteinExistence type="inferred from homology"/>
<feature type="active site" description="Proton donor" evidence="4">
    <location>
        <position position="60"/>
    </location>
</feature>
<dbReference type="InterPro" id="IPR036812">
    <property type="entry name" value="NAD(P)_OxRdtase_dom_sf"/>
</dbReference>
<comment type="caution">
    <text evidence="8">The sequence shown here is derived from an EMBL/GenBank/DDBJ whole genome shotgun (WGS) entry which is preliminary data.</text>
</comment>
<evidence type="ECO:0000256" key="1">
    <source>
        <dbReference type="ARBA" id="ARBA00007905"/>
    </source>
</evidence>
<evidence type="ECO:0000256" key="5">
    <source>
        <dbReference type="PIRSR" id="PIRSR000097-2"/>
    </source>
</evidence>
<feature type="site" description="Lowers pKa of active site Tyr" evidence="6">
    <location>
        <position position="85"/>
    </location>
</feature>
<dbReference type="PRINTS" id="PR00069">
    <property type="entry name" value="ALDKETRDTASE"/>
</dbReference>
<evidence type="ECO:0000259" key="7">
    <source>
        <dbReference type="Pfam" id="PF00248"/>
    </source>
</evidence>
<dbReference type="VEuPathDB" id="FungiDB:jhhlp_005011"/>
<reference evidence="8 9" key="1">
    <citation type="journal article" date="2017" name="G3 (Bethesda)">
        <title>First Draft Genome Sequence of the Pathogenic Fungus Lomentospora prolificans (Formerly Scedosporium prolificans).</title>
        <authorList>
            <person name="Luo R."/>
            <person name="Zimin A."/>
            <person name="Workman R."/>
            <person name="Fan Y."/>
            <person name="Pertea G."/>
            <person name="Grossman N."/>
            <person name="Wear M.P."/>
            <person name="Jia B."/>
            <person name="Miller H."/>
            <person name="Casadevall A."/>
            <person name="Timp W."/>
            <person name="Zhang S.X."/>
            <person name="Salzberg S.L."/>
        </authorList>
    </citation>
    <scope>NUCLEOTIDE SEQUENCE [LARGE SCALE GENOMIC DNA]</scope>
    <source>
        <strain evidence="8 9">JHH-5317</strain>
    </source>
</reference>
<dbReference type="PANTHER" id="PTHR43827:SF3">
    <property type="entry name" value="NADP-DEPENDENT OXIDOREDUCTASE DOMAIN-CONTAINING PROTEIN"/>
    <property type="match status" value="1"/>
</dbReference>
<dbReference type="EMBL" id="NLAX01000095">
    <property type="protein sequence ID" value="PKS08624.1"/>
    <property type="molecule type" value="Genomic_DNA"/>
</dbReference>
<dbReference type="Proteomes" id="UP000233524">
    <property type="component" value="Unassembled WGS sequence"/>
</dbReference>
<dbReference type="InParanoid" id="A0A2N3N8A8"/>
<dbReference type="InterPro" id="IPR023210">
    <property type="entry name" value="NADP_OxRdtase_dom"/>
</dbReference>
<dbReference type="AlphaFoldDB" id="A0A2N3N8A8"/>
<dbReference type="STRING" id="41688.A0A2N3N8A8"/>
<evidence type="ECO:0000256" key="6">
    <source>
        <dbReference type="PIRSR" id="PIRSR000097-3"/>
    </source>
</evidence>
<evidence type="ECO:0000256" key="2">
    <source>
        <dbReference type="ARBA" id="ARBA00022857"/>
    </source>
</evidence>
<dbReference type="Gene3D" id="3.20.20.100">
    <property type="entry name" value="NADP-dependent oxidoreductase domain"/>
    <property type="match status" value="1"/>
</dbReference>
<dbReference type="InterPro" id="IPR018170">
    <property type="entry name" value="Aldo/ket_reductase_CS"/>
</dbReference>